<evidence type="ECO:0000313" key="2">
    <source>
        <dbReference type="EMBL" id="RKW69376.1"/>
    </source>
</evidence>
<name>A0A496PFK4_9MICC</name>
<feature type="domain" description="T6SS immunity protein Tdi1 C-terminal" evidence="1">
    <location>
        <begin position="104"/>
        <end position="174"/>
    </location>
</feature>
<proteinExistence type="predicted"/>
<accession>A0A496PFK4</accession>
<dbReference type="InterPro" id="IPR015002">
    <property type="entry name" value="T6SS_Tdi1_C"/>
</dbReference>
<keyword evidence="3" id="KW-1185">Reference proteome</keyword>
<evidence type="ECO:0000259" key="1">
    <source>
        <dbReference type="Pfam" id="PF08906"/>
    </source>
</evidence>
<protein>
    <submittedName>
        <fullName evidence="2">DUF1851 domain-containing protein</fullName>
    </submittedName>
</protein>
<dbReference type="RefSeq" id="WP_121486141.1">
    <property type="nucleotide sequence ID" value="NZ_QQXL01000013.1"/>
</dbReference>
<dbReference type="AlphaFoldDB" id="A0A496PFK4"/>
<comment type="caution">
    <text evidence="2">The sequence shown here is derived from an EMBL/GenBank/DDBJ whole genome shotgun (WGS) entry which is preliminary data.</text>
</comment>
<dbReference type="Proteomes" id="UP000273119">
    <property type="component" value="Unassembled WGS sequence"/>
</dbReference>
<organism evidence="2 3">
    <name type="scientific">Galactobacter caseinivorans</name>
    <dbReference type="NCBI Taxonomy" id="2676123"/>
    <lineage>
        <taxon>Bacteria</taxon>
        <taxon>Bacillati</taxon>
        <taxon>Actinomycetota</taxon>
        <taxon>Actinomycetes</taxon>
        <taxon>Micrococcales</taxon>
        <taxon>Micrococcaceae</taxon>
        <taxon>Galactobacter</taxon>
    </lineage>
</organism>
<sequence length="193" mass="21059">MKLKPTSTLPESRPYASELLGHGLDAWAGATLRRGLLRIHNDETGPAATEELADAFGEDSEGLTVFATDWLARHYAAGVTPEGPVVVRADISTGELDAITTAGEFITLITSDRKAEDFFNPDQFKTFCRNNRLLGLNFDDCASYKQPPFLGGDPSVNNMELTDVSVHWALFGQMYQQVKDLPPGTPISEINAD</sequence>
<evidence type="ECO:0000313" key="3">
    <source>
        <dbReference type="Proteomes" id="UP000273119"/>
    </source>
</evidence>
<dbReference type="EMBL" id="QQXL01000013">
    <property type="protein sequence ID" value="RKW69376.1"/>
    <property type="molecule type" value="Genomic_DNA"/>
</dbReference>
<gene>
    <name evidence="2" type="ORF">DWQ67_13520</name>
</gene>
<dbReference type="Pfam" id="PF08906">
    <property type="entry name" value="T6SS_Tdi1_C"/>
    <property type="match status" value="1"/>
</dbReference>
<reference evidence="2 3" key="1">
    <citation type="submission" date="2018-07" db="EMBL/GenBank/DDBJ databases">
        <title>Arthrobacter sp. nov., isolated from raw cow's milk with high bacterial count.</title>
        <authorList>
            <person name="Hahne J."/>
            <person name="Isele D."/>
            <person name="Lipski A."/>
        </authorList>
    </citation>
    <scope>NUCLEOTIDE SEQUENCE [LARGE SCALE GENOMIC DNA]</scope>
    <source>
        <strain evidence="2 3">JZ R-183</strain>
    </source>
</reference>